<reference evidence="2 3" key="1">
    <citation type="journal article" date="2014" name="World J. Microbiol. Biotechnol.">
        <title>Biodiversity and physiological characteristics of Antarctic and Arctic lichens-associated bacteria.</title>
        <authorList>
            <person name="Lee Y.M."/>
            <person name="Kim E.H."/>
            <person name="Lee H.K."/>
            <person name="Hong S.G."/>
        </authorList>
    </citation>
    <scope>NUCLEOTIDE SEQUENCE [LARGE SCALE GENOMIC DNA]</scope>
    <source>
        <strain evidence="2 3">PAMC 26569</strain>
    </source>
</reference>
<feature type="signal peptide" evidence="1">
    <location>
        <begin position="1"/>
        <end position="26"/>
    </location>
</feature>
<evidence type="ECO:0000313" key="3">
    <source>
        <dbReference type="Proteomes" id="UP000500767"/>
    </source>
</evidence>
<dbReference type="Proteomes" id="UP000500767">
    <property type="component" value="Chromosome"/>
</dbReference>
<dbReference type="AlphaFoldDB" id="A0A6M8HM38"/>
<sequence length="211" mass="22858">MRRWLAGTLLLAVQLLALAVHPSAKADPQDCQQAAHDAEEEFRLPQGLLGAIGRVESGHGRDNAPWPWTVAANKTGAFYETRAEAAAQVERLQAQGTRLIDVGCFQVDLFWHPGDFASVEESLDPRANARAAARFLVALHAETADWPSAVARYHSATPRLGTAYRDRVLGSAGSSQTLSIARKSDPYLIVVAGRRLDASVSFPHVVRAGLR</sequence>
<evidence type="ECO:0000256" key="1">
    <source>
        <dbReference type="SAM" id="SignalP"/>
    </source>
</evidence>
<protein>
    <submittedName>
        <fullName evidence="2">Lytic transglycosylase domain-containing protein</fullName>
    </submittedName>
</protein>
<feature type="chain" id="PRO_5026823762" evidence="1">
    <location>
        <begin position="27"/>
        <end position="211"/>
    </location>
</feature>
<evidence type="ECO:0000313" key="2">
    <source>
        <dbReference type="EMBL" id="QKE89390.1"/>
    </source>
</evidence>
<proteinExistence type="predicted"/>
<dbReference type="EMBL" id="CP053708">
    <property type="protein sequence ID" value="QKE89390.1"/>
    <property type="molecule type" value="Genomic_DNA"/>
</dbReference>
<dbReference type="Gene3D" id="1.10.530.10">
    <property type="match status" value="1"/>
</dbReference>
<organism evidence="2 3">
    <name type="scientific">Lichenicola cladoniae</name>
    <dbReference type="NCBI Taxonomy" id="1484109"/>
    <lineage>
        <taxon>Bacteria</taxon>
        <taxon>Pseudomonadati</taxon>
        <taxon>Pseudomonadota</taxon>
        <taxon>Alphaproteobacteria</taxon>
        <taxon>Acetobacterales</taxon>
        <taxon>Acetobacteraceae</taxon>
        <taxon>Lichenicola</taxon>
    </lineage>
</organism>
<gene>
    <name evidence="2" type="ORF">HN018_04475</name>
</gene>
<dbReference type="RefSeq" id="WP_171837515.1">
    <property type="nucleotide sequence ID" value="NZ_CP053708.1"/>
</dbReference>
<dbReference type="InterPro" id="IPR023346">
    <property type="entry name" value="Lysozyme-like_dom_sf"/>
</dbReference>
<name>A0A6M8HM38_9PROT</name>
<keyword evidence="3" id="KW-1185">Reference proteome</keyword>
<keyword evidence="1" id="KW-0732">Signal</keyword>
<accession>A0A6M8HM38</accession>
<dbReference type="SUPFAM" id="SSF53955">
    <property type="entry name" value="Lysozyme-like"/>
    <property type="match status" value="1"/>
</dbReference>
<dbReference type="KEGG" id="lck:HN018_04475"/>